<evidence type="ECO:0000313" key="2">
    <source>
        <dbReference type="EMBL" id="KKO11431.1"/>
    </source>
</evidence>
<feature type="transmembrane region" description="Helical" evidence="1">
    <location>
        <begin position="100"/>
        <end position="122"/>
    </location>
</feature>
<feature type="transmembrane region" description="Helical" evidence="1">
    <location>
        <begin position="129"/>
        <end position="153"/>
    </location>
</feature>
<feature type="transmembrane region" description="Helical" evidence="1">
    <location>
        <begin position="50"/>
        <end position="68"/>
    </location>
</feature>
<keyword evidence="1" id="KW-0472">Membrane</keyword>
<dbReference type="PANTHER" id="PTHR32196:SF72">
    <property type="entry name" value="RIBOSE IMPORT PERMEASE PROTEIN RBSC"/>
    <property type="match status" value="1"/>
</dbReference>
<keyword evidence="1" id="KW-0812">Transmembrane</keyword>
<dbReference type="GO" id="GO:0005886">
    <property type="term" value="C:plasma membrane"/>
    <property type="evidence" value="ECO:0007669"/>
    <property type="project" value="TreeGrafter"/>
</dbReference>
<feature type="transmembrane region" description="Helical" evidence="1">
    <location>
        <begin position="334"/>
        <end position="354"/>
    </location>
</feature>
<comment type="caution">
    <text evidence="2">The sequence shown here is derived from an EMBL/GenBank/DDBJ whole genome shotgun (WGS) entry which is preliminary data.</text>
</comment>
<name>A0A0F9W2B1_9ZZZZ</name>
<feature type="transmembrane region" description="Helical" evidence="1">
    <location>
        <begin position="75"/>
        <end position="94"/>
    </location>
</feature>
<feature type="transmembrane region" description="Helical" evidence="1">
    <location>
        <begin position="21"/>
        <end position="38"/>
    </location>
</feature>
<feature type="transmembrane region" description="Helical" evidence="1">
    <location>
        <begin position="360"/>
        <end position="379"/>
    </location>
</feature>
<dbReference type="AlphaFoldDB" id="A0A0F9W2B1"/>
<gene>
    <name evidence="2" type="ORF">LCGC14_0019120</name>
</gene>
<dbReference type="EMBL" id="LAZR01000003">
    <property type="protein sequence ID" value="KKO11431.1"/>
    <property type="molecule type" value="Genomic_DNA"/>
</dbReference>
<feature type="transmembrane region" description="Helical" evidence="1">
    <location>
        <begin position="216"/>
        <end position="236"/>
    </location>
</feature>
<sequence length="387" mass="40122">MWSLEDKLMPSADRHSWLRDALGVVPLALLLVVLFPSWSQPDSTYVTDVAGQVASPRLLAALGMTLALRMGAIDLSVWAITAGGSLTAAAAIVAGVSPMWAFALAAAVGAGCGAVNAALVVTARLPSPVATLLVAGGVIGLTWALVPGGGIALPDDAFDRWLLTPPTSGEDGQAPEQIGLPLIVTRTMLVAAIYSVVMAVLLWRRRQGGHVRFRRTAALVACGALAALAGACWLLDHGRAVAPARLVSDFRIPAAALLAGAVFVAGPGRTLGVCACLPLAVLTAMIWRQQVWVQLGKWGYEWQVVVLMALVVLAQASAARVARWPAPARRWAQAGYVLGLFAIALPALAAVAGVQALLQPAYWASILAAGAAAVLLIVARRYRSAAP</sequence>
<accession>A0A0F9W2B1</accession>
<evidence type="ECO:0000256" key="1">
    <source>
        <dbReference type="SAM" id="Phobius"/>
    </source>
</evidence>
<reference evidence="2" key="1">
    <citation type="journal article" date="2015" name="Nature">
        <title>Complex archaea that bridge the gap between prokaryotes and eukaryotes.</title>
        <authorList>
            <person name="Spang A."/>
            <person name="Saw J.H."/>
            <person name="Jorgensen S.L."/>
            <person name="Zaremba-Niedzwiedzka K."/>
            <person name="Martijn J."/>
            <person name="Lind A.E."/>
            <person name="van Eijk R."/>
            <person name="Schleper C."/>
            <person name="Guy L."/>
            <person name="Ettema T.J."/>
        </authorList>
    </citation>
    <scope>NUCLEOTIDE SEQUENCE</scope>
</reference>
<organism evidence="2">
    <name type="scientific">marine sediment metagenome</name>
    <dbReference type="NCBI Taxonomy" id="412755"/>
    <lineage>
        <taxon>unclassified sequences</taxon>
        <taxon>metagenomes</taxon>
        <taxon>ecological metagenomes</taxon>
    </lineage>
</organism>
<feature type="transmembrane region" description="Helical" evidence="1">
    <location>
        <begin position="271"/>
        <end position="290"/>
    </location>
</feature>
<feature type="transmembrane region" description="Helical" evidence="1">
    <location>
        <begin position="183"/>
        <end position="204"/>
    </location>
</feature>
<feature type="transmembrane region" description="Helical" evidence="1">
    <location>
        <begin position="302"/>
        <end position="322"/>
    </location>
</feature>
<proteinExistence type="predicted"/>
<keyword evidence="1" id="KW-1133">Transmembrane helix</keyword>
<evidence type="ECO:0008006" key="3">
    <source>
        <dbReference type="Google" id="ProtNLM"/>
    </source>
</evidence>
<dbReference type="PANTHER" id="PTHR32196">
    <property type="entry name" value="ABC TRANSPORTER PERMEASE PROTEIN YPHD-RELATED-RELATED"/>
    <property type="match status" value="1"/>
</dbReference>
<protein>
    <recommendedName>
        <fullName evidence="3">ABC transporter permease</fullName>
    </recommendedName>
</protein>
<feature type="transmembrane region" description="Helical" evidence="1">
    <location>
        <begin position="242"/>
        <end position="264"/>
    </location>
</feature>